<name>A0ABT2S9S6_9FIRM</name>
<evidence type="ECO:0000313" key="6">
    <source>
        <dbReference type="Proteomes" id="UP001207605"/>
    </source>
</evidence>
<evidence type="ECO:0000256" key="4">
    <source>
        <dbReference type="ARBA" id="ARBA00022842"/>
    </source>
</evidence>
<sequence length="238" mass="27999">MIKAVFFDVDDTLYSQQQAFNGAYKELLEGKYEISRDVLYKRFKYYSDDIYHYYMDGEWTLDEVGIYRIVHTLGDYGLSCTEELALEFQHRYVYYQQYIYLSETTKNMLDALKDRVTLGIITNGNSKRQHGKIQTLGMERWMDEKNIFVSGDLEFAKPDTRIFLLPQNTLGLKAEEMLYIGDSYEHDMQGAKAAGWNTIWMNRRGHDIPEEDCCADRVVPNEEALFQQLCQMLKINSR</sequence>
<evidence type="ECO:0000256" key="1">
    <source>
        <dbReference type="ARBA" id="ARBA00001946"/>
    </source>
</evidence>
<keyword evidence="2" id="KW-0479">Metal-binding</keyword>
<dbReference type="SUPFAM" id="SSF56784">
    <property type="entry name" value="HAD-like"/>
    <property type="match status" value="1"/>
</dbReference>
<dbReference type="SFLD" id="SFLDS00003">
    <property type="entry name" value="Haloacid_Dehalogenase"/>
    <property type="match status" value="1"/>
</dbReference>
<keyword evidence="3 5" id="KW-0378">Hydrolase</keyword>
<keyword evidence="4" id="KW-0460">Magnesium</keyword>
<dbReference type="PANTHER" id="PTHR46470:SF2">
    <property type="entry name" value="GLYCERALDEHYDE 3-PHOSPHATE PHOSPHATASE"/>
    <property type="match status" value="1"/>
</dbReference>
<organism evidence="5 6">
    <name type="scientific">Dorea ammoniilytica</name>
    <dbReference type="NCBI Taxonomy" id="2981788"/>
    <lineage>
        <taxon>Bacteria</taxon>
        <taxon>Bacillati</taxon>
        <taxon>Bacillota</taxon>
        <taxon>Clostridia</taxon>
        <taxon>Lachnospirales</taxon>
        <taxon>Lachnospiraceae</taxon>
        <taxon>Dorea</taxon>
    </lineage>
</organism>
<dbReference type="EMBL" id="JAOQJV010000028">
    <property type="protein sequence ID" value="MCU6701152.1"/>
    <property type="molecule type" value="Genomic_DNA"/>
</dbReference>
<dbReference type="InterPro" id="IPR023214">
    <property type="entry name" value="HAD_sf"/>
</dbReference>
<dbReference type="InterPro" id="IPR051400">
    <property type="entry name" value="HAD-like_hydrolase"/>
</dbReference>
<dbReference type="RefSeq" id="WP_262582437.1">
    <property type="nucleotide sequence ID" value="NZ_JAOQJV010000028.1"/>
</dbReference>
<comment type="cofactor">
    <cofactor evidence="1">
        <name>Mg(2+)</name>
        <dbReference type="ChEBI" id="CHEBI:18420"/>
    </cofactor>
</comment>
<comment type="caution">
    <text evidence="5">The sequence shown here is derived from an EMBL/GenBank/DDBJ whole genome shotgun (WGS) entry which is preliminary data.</text>
</comment>
<dbReference type="SFLD" id="SFLDG01129">
    <property type="entry name" value="C1.5:_HAD__Beta-PGM__Phosphata"/>
    <property type="match status" value="1"/>
</dbReference>
<dbReference type="Gene3D" id="3.40.50.1000">
    <property type="entry name" value="HAD superfamily/HAD-like"/>
    <property type="match status" value="1"/>
</dbReference>
<proteinExistence type="predicted"/>
<evidence type="ECO:0000256" key="2">
    <source>
        <dbReference type="ARBA" id="ARBA00022723"/>
    </source>
</evidence>
<dbReference type="NCBIfam" id="TIGR01549">
    <property type="entry name" value="HAD-SF-IA-v1"/>
    <property type="match status" value="1"/>
</dbReference>
<protein>
    <submittedName>
        <fullName evidence="5">HAD family hydrolase</fullName>
    </submittedName>
</protein>
<dbReference type="PRINTS" id="PR00413">
    <property type="entry name" value="HADHALOGNASE"/>
</dbReference>
<reference evidence="5 6" key="1">
    <citation type="journal article" date="2021" name="ISME Commun">
        <title>Automated analysis of genomic sequences facilitates high-throughput and comprehensive description of bacteria.</title>
        <authorList>
            <person name="Hitch T.C.A."/>
        </authorList>
    </citation>
    <scope>NUCLEOTIDE SEQUENCE [LARGE SCALE GENOMIC DNA]</scope>
    <source>
        <strain evidence="5 6">Sanger_02</strain>
    </source>
</reference>
<dbReference type="PANTHER" id="PTHR46470">
    <property type="entry name" value="N-ACYLNEURAMINATE-9-PHOSPHATASE"/>
    <property type="match status" value="1"/>
</dbReference>
<dbReference type="InterPro" id="IPR036412">
    <property type="entry name" value="HAD-like_sf"/>
</dbReference>
<accession>A0ABT2S9S6</accession>
<evidence type="ECO:0000256" key="3">
    <source>
        <dbReference type="ARBA" id="ARBA00022801"/>
    </source>
</evidence>
<dbReference type="InterPro" id="IPR006439">
    <property type="entry name" value="HAD-SF_hydro_IA"/>
</dbReference>
<keyword evidence="6" id="KW-1185">Reference proteome</keyword>
<dbReference type="Proteomes" id="UP001207605">
    <property type="component" value="Unassembled WGS sequence"/>
</dbReference>
<evidence type="ECO:0000313" key="5">
    <source>
        <dbReference type="EMBL" id="MCU6701152.1"/>
    </source>
</evidence>
<dbReference type="Gene3D" id="1.20.120.710">
    <property type="entry name" value="Haloacid dehalogenase hydrolase-like domain"/>
    <property type="match status" value="1"/>
</dbReference>
<dbReference type="Pfam" id="PF00702">
    <property type="entry name" value="Hydrolase"/>
    <property type="match status" value="1"/>
</dbReference>
<gene>
    <name evidence="5" type="ORF">OCV65_13070</name>
</gene>
<dbReference type="GO" id="GO:0016787">
    <property type="term" value="F:hydrolase activity"/>
    <property type="evidence" value="ECO:0007669"/>
    <property type="project" value="UniProtKB-KW"/>
</dbReference>